<evidence type="ECO:0000256" key="7">
    <source>
        <dbReference type="RuleBase" id="RU004466"/>
    </source>
</evidence>
<dbReference type="PANTHER" id="PTHR43281:SF1">
    <property type="entry name" value="FARNESYL DIPHOSPHATE SYNTHASE"/>
    <property type="match status" value="1"/>
</dbReference>
<dbReference type="GO" id="GO:0005737">
    <property type="term" value="C:cytoplasm"/>
    <property type="evidence" value="ECO:0007669"/>
    <property type="project" value="UniProtKB-ARBA"/>
</dbReference>
<dbReference type="CDD" id="cd00685">
    <property type="entry name" value="Trans_IPPS_HT"/>
    <property type="match status" value="1"/>
</dbReference>
<evidence type="ECO:0000256" key="3">
    <source>
        <dbReference type="ARBA" id="ARBA00022679"/>
    </source>
</evidence>
<dbReference type="PROSITE" id="PS00444">
    <property type="entry name" value="POLYPRENYL_SYNTHASE_2"/>
    <property type="match status" value="1"/>
</dbReference>
<dbReference type="Proteomes" id="UP000179243">
    <property type="component" value="Unassembled WGS sequence"/>
</dbReference>
<dbReference type="Gene3D" id="1.10.600.10">
    <property type="entry name" value="Farnesyl Diphosphate Synthase"/>
    <property type="match status" value="1"/>
</dbReference>
<dbReference type="GO" id="GO:0004659">
    <property type="term" value="F:prenyltransferase activity"/>
    <property type="evidence" value="ECO:0007669"/>
    <property type="project" value="InterPro"/>
</dbReference>
<dbReference type="FunFam" id="1.10.600.10:FF:000001">
    <property type="entry name" value="Geranylgeranyl diphosphate synthase"/>
    <property type="match status" value="1"/>
</dbReference>
<comment type="caution">
    <text evidence="8">The sequence shown here is derived from an EMBL/GenBank/DDBJ whole genome shotgun (WGS) entry which is preliminary data.</text>
</comment>
<dbReference type="InterPro" id="IPR033749">
    <property type="entry name" value="Polyprenyl_synt_CS"/>
</dbReference>
<reference evidence="8 9" key="1">
    <citation type="journal article" date="2016" name="Nat. Commun.">
        <title>Thousands of microbial genomes shed light on interconnected biogeochemical processes in an aquifer system.</title>
        <authorList>
            <person name="Anantharaman K."/>
            <person name="Brown C.T."/>
            <person name="Hug L.A."/>
            <person name="Sharon I."/>
            <person name="Castelle C.J."/>
            <person name="Probst A.J."/>
            <person name="Thomas B.C."/>
            <person name="Singh A."/>
            <person name="Wilkins M.J."/>
            <person name="Karaoz U."/>
            <person name="Brodie E.L."/>
            <person name="Williams K.H."/>
            <person name="Hubbard S.S."/>
            <person name="Banfield J.F."/>
        </authorList>
    </citation>
    <scope>NUCLEOTIDE SEQUENCE [LARGE SCALE GENOMIC DNA]</scope>
</reference>
<evidence type="ECO:0000313" key="9">
    <source>
        <dbReference type="Proteomes" id="UP000179243"/>
    </source>
</evidence>
<dbReference type="Pfam" id="PF00348">
    <property type="entry name" value="polyprenyl_synt"/>
    <property type="match status" value="1"/>
</dbReference>
<accession>A0A1F7F194</accession>
<name>A0A1F7F194_UNCRA</name>
<keyword evidence="4" id="KW-0479">Metal-binding</keyword>
<dbReference type="PROSITE" id="PS00723">
    <property type="entry name" value="POLYPRENYL_SYNTHASE_1"/>
    <property type="match status" value="1"/>
</dbReference>
<dbReference type="SUPFAM" id="SSF48576">
    <property type="entry name" value="Terpenoid synthases"/>
    <property type="match status" value="1"/>
</dbReference>
<dbReference type="InterPro" id="IPR000092">
    <property type="entry name" value="Polyprenyl_synt"/>
</dbReference>
<dbReference type="EMBL" id="MFYX01000146">
    <property type="protein sequence ID" value="OGK00430.1"/>
    <property type="molecule type" value="Genomic_DNA"/>
</dbReference>
<protein>
    <submittedName>
        <fullName evidence="8">Polyprenyl synthetase</fullName>
    </submittedName>
</protein>
<dbReference type="SFLD" id="SFLDG01017">
    <property type="entry name" value="Polyprenyl_Transferase_Like"/>
    <property type="match status" value="1"/>
</dbReference>
<evidence type="ECO:0000256" key="6">
    <source>
        <dbReference type="ARBA" id="ARBA00023229"/>
    </source>
</evidence>
<dbReference type="GO" id="GO:0046872">
    <property type="term" value="F:metal ion binding"/>
    <property type="evidence" value="ECO:0007669"/>
    <property type="project" value="UniProtKB-KW"/>
</dbReference>
<organism evidence="8 9">
    <name type="scientific">Candidatus Raymondbacteria bacterium RIFOXYD12_FULL_49_13</name>
    <dbReference type="NCBI Taxonomy" id="1817890"/>
    <lineage>
        <taxon>Bacteria</taxon>
        <taxon>Raymondiibacteriota</taxon>
    </lineage>
</organism>
<sequence length="290" mass="31638">MKKTLEQYLREKSSRVDAWLNRLLPVSTQYPVSIHKAMRYSLFAGGKRIRPALSIAAFEAFGGRGERIYPAACALEMLHTFSLIHDDLPCMDNDDFRRGKPTSHKVFGEAIAVLAGDALCIHAFGILGRYAALPVVQEIGSALGTAGMIGGQVVDIESEGKKNITEKTLRFIHTRKTEAFITASLRMGAVIAGAKAKDMAIITRYGRAIGLAFQIIDDILDIVSTTEQIGKDAGSDIEKGKATYPALFGLEKSNRKARLLIAQAKKTVQPLGARGSLFKELADFIVDRIN</sequence>
<comment type="similarity">
    <text evidence="2 7">Belongs to the FPP/GGPP synthase family.</text>
</comment>
<dbReference type="NCBIfam" id="NF045485">
    <property type="entry name" value="FPPsyn"/>
    <property type="match status" value="1"/>
</dbReference>
<evidence type="ECO:0000256" key="2">
    <source>
        <dbReference type="ARBA" id="ARBA00006706"/>
    </source>
</evidence>
<dbReference type="GO" id="GO:0016114">
    <property type="term" value="P:terpenoid biosynthetic process"/>
    <property type="evidence" value="ECO:0007669"/>
    <property type="project" value="UniProtKB-ARBA"/>
</dbReference>
<keyword evidence="5" id="KW-0460">Magnesium</keyword>
<dbReference type="InterPro" id="IPR008949">
    <property type="entry name" value="Isoprenoid_synthase_dom_sf"/>
</dbReference>
<dbReference type="SFLD" id="SFLDS00005">
    <property type="entry name" value="Isoprenoid_Synthase_Type_I"/>
    <property type="match status" value="1"/>
</dbReference>
<gene>
    <name evidence="8" type="ORF">A2519_10485</name>
</gene>
<keyword evidence="3 7" id="KW-0808">Transferase</keyword>
<dbReference type="InterPro" id="IPR053378">
    <property type="entry name" value="Prenyl_diphosphate_synthase"/>
</dbReference>
<evidence type="ECO:0000256" key="5">
    <source>
        <dbReference type="ARBA" id="ARBA00022842"/>
    </source>
</evidence>
<keyword evidence="6" id="KW-0414">Isoprene biosynthesis</keyword>
<evidence type="ECO:0000256" key="1">
    <source>
        <dbReference type="ARBA" id="ARBA00001946"/>
    </source>
</evidence>
<evidence type="ECO:0000256" key="4">
    <source>
        <dbReference type="ARBA" id="ARBA00022723"/>
    </source>
</evidence>
<comment type="cofactor">
    <cofactor evidence="1">
        <name>Mg(2+)</name>
        <dbReference type="ChEBI" id="CHEBI:18420"/>
    </cofactor>
</comment>
<evidence type="ECO:0000313" key="8">
    <source>
        <dbReference type="EMBL" id="OGK00430.1"/>
    </source>
</evidence>
<dbReference type="AlphaFoldDB" id="A0A1F7F194"/>
<proteinExistence type="inferred from homology"/>
<dbReference type="PANTHER" id="PTHR43281">
    <property type="entry name" value="FARNESYL DIPHOSPHATE SYNTHASE"/>
    <property type="match status" value="1"/>
</dbReference>